<dbReference type="Gene3D" id="3.20.20.80">
    <property type="entry name" value="Glycosidases"/>
    <property type="match status" value="1"/>
</dbReference>
<accession>A0A975DM43</accession>
<keyword evidence="4" id="KW-0472">Membrane</keyword>
<dbReference type="GO" id="GO:0003796">
    <property type="term" value="F:lysozyme activity"/>
    <property type="evidence" value="ECO:0007669"/>
    <property type="project" value="InterPro"/>
</dbReference>
<proteinExistence type="inferred from homology"/>
<dbReference type="PANTHER" id="PTHR34135">
    <property type="entry name" value="LYSOZYME"/>
    <property type="match status" value="1"/>
</dbReference>
<dbReference type="InterPro" id="IPR002053">
    <property type="entry name" value="Glyco_hydro_25"/>
</dbReference>
<dbReference type="EMBL" id="CP072135">
    <property type="protein sequence ID" value="QTH73550.1"/>
    <property type="molecule type" value="Genomic_DNA"/>
</dbReference>
<reference evidence="5" key="1">
    <citation type="submission" date="2021-03" db="EMBL/GenBank/DDBJ databases">
        <title>Complete Genome of Pseudoalteromonas xiamenensis STKMTI.2, a new potential marine bacterium producing anti-Vibrio compounds.</title>
        <authorList>
            <person name="Handayani D.P."/>
            <person name="Isnansetyo A."/>
            <person name="Istiqomah I."/>
            <person name="Jumina J."/>
        </authorList>
    </citation>
    <scope>NUCLEOTIDE SEQUENCE</scope>
    <source>
        <strain evidence="5">STKMTI.2</strain>
        <plasmid evidence="5">unnamed5</plasmid>
    </source>
</reference>
<evidence type="ECO:0000313" key="6">
    <source>
        <dbReference type="Proteomes" id="UP000664904"/>
    </source>
</evidence>
<dbReference type="Pfam" id="PF01183">
    <property type="entry name" value="Glyco_hydro_25"/>
    <property type="match status" value="1"/>
</dbReference>
<dbReference type="GO" id="GO:0016052">
    <property type="term" value="P:carbohydrate catabolic process"/>
    <property type="evidence" value="ECO:0007669"/>
    <property type="project" value="TreeGrafter"/>
</dbReference>
<dbReference type="GO" id="GO:0009253">
    <property type="term" value="P:peptidoglycan catabolic process"/>
    <property type="evidence" value="ECO:0007669"/>
    <property type="project" value="InterPro"/>
</dbReference>
<evidence type="ECO:0000256" key="3">
    <source>
        <dbReference type="ARBA" id="ARBA00023295"/>
    </source>
</evidence>
<keyword evidence="6" id="KW-1185">Reference proteome</keyword>
<dbReference type="InterPro" id="IPR017853">
    <property type="entry name" value="GH"/>
</dbReference>
<keyword evidence="4" id="KW-1133">Transmembrane helix</keyword>
<organism evidence="5 6">
    <name type="scientific">Pseudoalteromonas xiamenensis</name>
    <dbReference type="NCBI Taxonomy" id="882626"/>
    <lineage>
        <taxon>Bacteria</taxon>
        <taxon>Pseudomonadati</taxon>
        <taxon>Pseudomonadota</taxon>
        <taxon>Gammaproteobacteria</taxon>
        <taxon>Alteromonadales</taxon>
        <taxon>Pseudoalteromonadaceae</taxon>
        <taxon>Pseudoalteromonas</taxon>
    </lineage>
</organism>
<dbReference type="PANTHER" id="PTHR34135:SF2">
    <property type="entry name" value="LYSOZYME"/>
    <property type="match status" value="1"/>
</dbReference>
<keyword evidence="4" id="KW-0812">Transmembrane</keyword>
<keyword evidence="3" id="KW-0326">Glycosidase</keyword>
<evidence type="ECO:0000256" key="4">
    <source>
        <dbReference type="SAM" id="Phobius"/>
    </source>
</evidence>
<dbReference type="InterPro" id="IPR018077">
    <property type="entry name" value="Glyco_hydro_fam25_subgr"/>
</dbReference>
<evidence type="ECO:0000313" key="5">
    <source>
        <dbReference type="EMBL" id="QTH73550.1"/>
    </source>
</evidence>
<dbReference type="GO" id="GO:0016998">
    <property type="term" value="P:cell wall macromolecule catabolic process"/>
    <property type="evidence" value="ECO:0007669"/>
    <property type="project" value="InterPro"/>
</dbReference>
<evidence type="ECO:0000256" key="2">
    <source>
        <dbReference type="ARBA" id="ARBA00022801"/>
    </source>
</evidence>
<dbReference type="RefSeq" id="WP_208845162.1">
    <property type="nucleotide sequence ID" value="NZ_CP072135.1"/>
</dbReference>
<dbReference type="SUPFAM" id="SSF51445">
    <property type="entry name" value="(Trans)glycosidases"/>
    <property type="match status" value="1"/>
</dbReference>
<keyword evidence="5" id="KW-0614">Plasmid</keyword>
<geneLocation type="plasmid" evidence="5 6">
    <name>unnamed5</name>
</geneLocation>
<comment type="similarity">
    <text evidence="1">Belongs to the glycosyl hydrolase 25 family.</text>
</comment>
<evidence type="ECO:0008006" key="7">
    <source>
        <dbReference type="Google" id="ProtNLM"/>
    </source>
</evidence>
<keyword evidence="2" id="KW-0378">Hydrolase</keyword>
<dbReference type="KEGG" id="pxi:J5O05_18875"/>
<dbReference type="AlphaFoldDB" id="A0A975DM43"/>
<dbReference type="Proteomes" id="UP000664904">
    <property type="component" value="Plasmid unnamed5"/>
</dbReference>
<dbReference type="SMART" id="SM00641">
    <property type="entry name" value="Glyco_25"/>
    <property type="match status" value="1"/>
</dbReference>
<name>A0A975DM43_9GAMM</name>
<sequence>MRIGSTRRFIIYLALLTCALVGLWFSIGHFHQPTTNLSDAQAPIYYGIDVSHYQGDLIVDLPKHTGLHFIIAKATNGAKGVDAKFAENWSAIKAHGRIRGAYHFYIAGESPQAQAMHFINTVGQWTDSDITPIVDVEQYSVSHDKSVSQLHEDLLSFLDYVESNTGRLPMIYSNTKFAQMWLNNSEFGRYPLWLADYTKAKKPVVPEVWQHQGLFIWQRSDTYKLESTEVDYDVFRGELSQLSGFNHKLRQQ</sequence>
<dbReference type="PROSITE" id="PS51904">
    <property type="entry name" value="GLYCOSYL_HYDROL_F25_2"/>
    <property type="match status" value="1"/>
</dbReference>
<evidence type="ECO:0000256" key="1">
    <source>
        <dbReference type="ARBA" id="ARBA00010646"/>
    </source>
</evidence>
<feature type="transmembrane region" description="Helical" evidence="4">
    <location>
        <begin position="9"/>
        <end position="27"/>
    </location>
</feature>
<gene>
    <name evidence="5" type="ORF">J5O05_18875</name>
</gene>
<protein>
    <recommendedName>
        <fullName evidence="7">Lysozyme</fullName>
    </recommendedName>
</protein>